<dbReference type="OrthoDB" id="9876592at2"/>
<keyword evidence="3" id="KW-1185">Reference proteome</keyword>
<protein>
    <submittedName>
        <fullName evidence="2">Uncharacterized protein</fullName>
    </submittedName>
</protein>
<feature type="signal peptide" evidence="1">
    <location>
        <begin position="1"/>
        <end position="24"/>
    </location>
</feature>
<accession>F4KNY2</accession>
<dbReference type="RefSeq" id="WP_013760119.1">
    <property type="nucleotide sequence ID" value="NC_015501.1"/>
</dbReference>
<feature type="chain" id="PRO_5003310013" evidence="1">
    <location>
        <begin position="25"/>
        <end position="340"/>
    </location>
</feature>
<keyword evidence="1" id="KW-0732">Signal</keyword>
<name>F4KNY2_PORAD</name>
<dbReference type="HOGENOM" id="CLU_816010_0_0_10"/>
<dbReference type="EMBL" id="CP002689">
    <property type="protein sequence ID" value="AEE12540.1"/>
    <property type="molecule type" value="Genomic_DNA"/>
</dbReference>
<sequence>MRRITSLITATLVVLISSLWGLSAQETPPTPKTHPTIPTIQAGAKWMVYKVTFGIYCQTSEKPEHWNYWNSSTDQYALTKLETIDGKTYFVLGDETDYGYAYTYLREDLPGGKIYARHKSGVKGGEKGEVPEYVLWDYNLKVGDQVTLYDIDGSTAQHDFTKSRYTLVVSAIETRHLYDADRLVYIMKDMTGIPLPSNEIYWIEGIGYSFGFLFTGIRTEESTGGYGYETRIPLCYTAPNGDVYHFHHSGICEAVNGFTGNKTIEASKTTPLDLQISRDQLGLTIRVADGKHHNLTIYRADGTKLVEATTFVESYDLALPMASGEKILIVVDDETIPYVL</sequence>
<organism evidence="2 3">
    <name type="scientific">Porphyromonas asaccharolytica (strain ATCC 25260 / DSM 20707 / BCRC 10618 / CCUG 7834 / JCM 6326 / LMG 13178 / VPI 4198 / B440)</name>
    <name type="common">Bacteroides asaccharolyticus</name>
    <dbReference type="NCBI Taxonomy" id="879243"/>
    <lineage>
        <taxon>Bacteria</taxon>
        <taxon>Pseudomonadati</taxon>
        <taxon>Bacteroidota</taxon>
        <taxon>Bacteroidia</taxon>
        <taxon>Bacteroidales</taxon>
        <taxon>Porphyromonadaceae</taxon>
        <taxon>Porphyromonas</taxon>
    </lineage>
</organism>
<evidence type="ECO:0000313" key="2">
    <source>
        <dbReference type="EMBL" id="AEE12540.1"/>
    </source>
</evidence>
<dbReference type="Proteomes" id="UP000006545">
    <property type="component" value="Chromosome"/>
</dbReference>
<reference evidence="3" key="1">
    <citation type="submission" date="2011-04" db="EMBL/GenBank/DDBJ databases">
        <title>The complete genome of Porphyromonas asaccharolytica DSM 20707.</title>
        <authorList>
            <person name="Lucas S."/>
            <person name="Han J."/>
            <person name="Lapidus A."/>
            <person name="Bruce D."/>
            <person name="Goodwin L."/>
            <person name="Pitluck S."/>
            <person name="Peters L."/>
            <person name="Kyrpides N."/>
            <person name="Mavromatis K."/>
            <person name="Ivanova N."/>
            <person name="Ovchinnikova G."/>
            <person name="Pagani I."/>
            <person name="Lu M."/>
            <person name="Detter J.C."/>
            <person name="Tapia R."/>
            <person name="Han C."/>
            <person name="Land M."/>
            <person name="Hauser L."/>
            <person name="Markowitz V."/>
            <person name="Cheng J.-F."/>
            <person name="Hugenholtz P."/>
            <person name="Woyke T."/>
            <person name="Wu D."/>
            <person name="Gronow S."/>
            <person name="Wellnitz S."/>
            <person name="Brambilla E."/>
            <person name="Klenk H.-P."/>
            <person name="Eisen J.A."/>
        </authorList>
    </citation>
    <scope>NUCLEOTIDE SEQUENCE [LARGE SCALE GENOMIC DNA]</scope>
    <source>
        <strain evidence="3">ATCC 25260 / DSM 20707 / VPI 4198</strain>
    </source>
</reference>
<evidence type="ECO:0000256" key="1">
    <source>
        <dbReference type="SAM" id="SignalP"/>
    </source>
</evidence>
<dbReference type="AlphaFoldDB" id="F4KNY2"/>
<evidence type="ECO:0000313" key="3">
    <source>
        <dbReference type="Proteomes" id="UP000006545"/>
    </source>
</evidence>
<proteinExistence type="predicted"/>
<gene>
    <name evidence="2" type="ordered locus">Poras_0587</name>
</gene>
<dbReference type="KEGG" id="pah:Poras_0587"/>